<name>A0A5C6CNR8_9BACT</name>
<comment type="caution">
    <text evidence="3">The sequence shown here is derived from an EMBL/GenBank/DDBJ whole genome shotgun (WGS) entry which is preliminary data.</text>
</comment>
<evidence type="ECO:0000313" key="3">
    <source>
        <dbReference type="EMBL" id="TWU24399.1"/>
    </source>
</evidence>
<dbReference type="Proteomes" id="UP000316304">
    <property type="component" value="Unassembled WGS sequence"/>
</dbReference>
<protein>
    <submittedName>
        <fullName evidence="3">Peptide chain release factor 1</fullName>
    </submittedName>
</protein>
<comment type="similarity">
    <text evidence="1">Belongs to the prokaryotic/mitochondrial release factor family.</text>
</comment>
<dbReference type="Gene3D" id="3.30.160.20">
    <property type="match status" value="1"/>
</dbReference>
<dbReference type="InterPro" id="IPR050057">
    <property type="entry name" value="Prokaryotic/Mito_RF"/>
</dbReference>
<dbReference type="GO" id="GO:0003747">
    <property type="term" value="F:translation release factor activity"/>
    <property type="evidence" value="ECO:0007669"/>
    <property type="project" value="InterPro"/>
</dbReference>
<feature type="domain" description="Prokaryotic-type class I peptide chain release factors" evidence="2">
    <location>
        <begin position="28"/>
        <end position="89"/>
    </location>
</feature>
<dbReference type="InterPro" id="IPR045853">
    <property type="entry name" value="Pep_chain_release_fac_I_sf"/>
</dbReference>
<dbReference type="AlphaFoldDB" id="A0A5C6CNR8"/>
<proteinExistence type="inferred from homology"/>
<evidence type="ECO:0000259" key="2">
    <source>
        <dbReference type="Pfam" id="PF00472"/>
    </source>
</evidence>
<dbReference type="PANTHER" id="PTHR43804:SF6">
    <property type="entry name" value="CLASS I PEPTIDE CHAIN RELEASE FACTOR"/>
    <property type="match status" value="1"/>
</dbReference>
<accession>A0A5C6CNR8</accession>
<evidence type="ECO:0000256" key="1">
    <source>
        <dbReference type="ARBA" id="ARBA00010835"/>
    </source>
</evidence>
<dbReference type="EMBL" id="SJPT01000003">
    <property type="protein sequence ID" value="TWU24399.1"/>
    <property type="molecule type" value="Genomic_DNA"/>
</dbReference>
<sequence>MPEPAERMPIEFFQGEHPCVLAPERLLEDCELRTQRRSGPGGQHRNKTSSGVFLLHRPSETVAEATERRSQAQNRDVALERLRFTLAVEVRTKSIFDSAPSELEASFRNRYRGNVKRMNQHNVDKPALLAMLLNDLHAVGGQPSLVARQWKCSTSAIVTLVQSVPTAFALVNRIRNHHQRLPLR</sequence>
<keyword evidence="4" id="KW-1185">Reference proteome</keyword>
<dbReference type="Pfam" id="PF00472">
    <property type="entry name" value="RF-1"/>
    <property type="match status" value="1"/>
</dbReference>
<dbReference type="InterPro" id="IPR000352">
    <property type="entry name" value="Pep_chain_release_fac_I"/>
</dbReference>
<reference evidence="3 4" key="1">
    <citation type="submission" date="2019-02" db="EMBL/GenBank/DDBJ databases">
        <title>Deep-cultivation of Planctomycetes and their phenomic and genomic characterization uncovers novel biology.</title>
        <authorList>
            <person name="Wiegand S."/>
            <person name="Jogler M."/>
            <person name="Boedeker C."/>
            <person name="Pinto D."/>
            <person name="Vollmers J."/>
            <person name="Rivas-Marin E."/>
            <person name="Kohn T."/>
            <person name="Peeters S.H."/>
            <person name="Heuer A."/>
            <person name="Rast P."/>
            <person name="Oberbeckmann S."/>
            <person name="Bunk B."/>
            <person name="Jeske O."/>
            <person name="Meyerdierks A."/>
            <person name="Storesund J.E."/>
            <person name="Kallscheuer N."/>
            <person name="Luecker S."/>
            <person name="Lage O.M."/>
            <person name="Pohl T."/>
            <person name="Merkel B.J."/>
            <person name="Hornburger P."/>
            <person name="Mueller R.-W."/>
            <person name="Bruemmer F."/>
            <person name="Labrenz M."/>
            <person name="Spormann A.M."/>
            <person name="Op Den Camp H."/>
            <person name="Overmann J."/>
            <person name="Amann R."/>
            <person name="Jetten M.S.M."/>
            <person name="Mascher T."/>
            <person name="Medema M.H."/>
            <person name="Devos D.P."/>
            <person name="Kaster A.-K."/>
            <person name="Ovreas L."/>
            <person name="Rohde M."/>
            <person name="Galperin M.Y."/>
            <person name="Jogler C."/>
        </authorList>
    </citation>
    <scope>NUCLEOTIDE SEQUENCE [LARGE SCALE GENOMIC DNA]</scope>
    <source>
        <strain evidence="3 4">Pla52o</strain>
    </source>
</reference>
<gene>
    <name evidence="3" type="primary">prfA_2</name>
    <name evidence="3" type="ORF">Pla52o_23260</name>
</gene>
<dbReference type="SUPFAM" id="SSF75620">
    <property type="entry name" value="Release factor"/>
    <property type="match status" value="1"/>
</dbReference>
<evidence type="ECO:0000313" key="4">
    <source>
        <dbReference type="Proteomes" id="UP000316304"/>
    </source>
</evidence>
<dbReference type="PANTHER" id="PTHR43804">
    <property type="entry name" value="LD18447P"/>
    <property type="match status" value="1"/>
</dbReference>
<organism evidence="3 4">
    <name type="scientific">Novipirellula galeiformis</name>
    <dbReference type="NCBI Taxonomy" id="2528004"/>
    <lineage>
        <taxon>Bacteria</taxon>
        <taxon>Pseudomonadati</taxon>
        <taxon>Planctomycetota</taxon>
        <taxon>Planctomycetia</taxon>
        <taxon>Pirellulales</taxon>
        <taxon>Pirellulaceae</taxon>
        <taxon>Novipirellula</taxon>
    </lineage>
</organism>